<evidence type="ECO:0000313" key="11">
    <source>
        <dbReference type="Proteomes" id="UP000008837"/>
    </source>
</evidence>
<dbReference type="VEuPathDB" id="FungiDB:MGL_0985"/>
<dbReference type="Proteomes" id="UP000008837">
    <property type="component" value="Unassembled WGS sequence"/>
</dbReference>
<dbReference type="GO" id="GO:0005737">
    <property type="term" value="C:cytoplasm"/>
    <property type="evidence" value="ECO:0007669"/>
    <property type="project" value="TreeGrafter"/>
</dbReference>
<dbReference type="STRING" id="425265.A8PVY5"/>
<evidence type="ECO:0000256" key="4">
    <source>
        <dbReference type="ARBA" id="ARBA00022833"/>
    </source>
</evidence>
<dbReference type="GO" id="GO:0030695">
    <property type="term" value="F:GTPase regulator activity"/>
    <property type="evidence" value="ECO:0007669"/>
    <property type="project" value="UniProtKB-ARBA"/>
</dbReference>
<sequence>MYHRHCLKCVVCNRRLDSVSLLEHDGEPFCSNCHRTHLGQGKDRFGTAVPLKPKIPILTSQNPPTTSHCKPSQPPPSKANSDTNISARKPLPISPSGSQDPLPIPASLSMQNVVPLHGPPAVGQTPLCGRCQTPVYFAEQKHAANRKWHRACLRCEGCRASLEPNRVEEGPADLWDQGWVNTWCHMCYSKKFGPKGIGVAGMSYPTPPK</sequence>
<dbReference type="RefSeq" id="XP_001731717.1">
    <property type="nucleotide sequence ID" value="XM_001731665.1"/>
</dbReference>
<dbReference type="InterPro" id="IPR001781">
    <property type="entry name" value="Znf_LIM"/>
</dbReference>
<dbReference type="OMA" id="CKTDYDR"/>
<dbReference type="SUPFAM" id="SSF57716">
    <property type="entry name" value="Glucocorticoid receptor-like (DNA-binding domain)"/>
    <property type="match status" value="2"/>
</dbReference>
<reference evidence="10 11" key="1">
    <citation type="journal article" date="2007" name="Proc. Natl. Acad. Sci. U.S.A.">
        <title>Dandruff-associated Malassezia genomes reveal convergent and divergent virulence traits shared with plant and human fungal pathogens.</title>
        <authorList>
            <person name="Xu J."/>
            <person name="Saunders C.W."/>
            <person name="Hu P."/>
            <person name="Grant R.A."/>
            <person name="Boekhout T."/>
            <person name="Kuramae E.E."/>
            <person name="Kronstad J.W."/>
            <person name="Deangelis Y.M."/>
            <person name="Reeder N.L."/>
            <person name="Johnstone K.R."/>
            <person name="Leland M."/>
            <person name="Fieno A.M."/>
            <person name="Begley W.M."/>
            <person name="Sun Y."/>
            <person name="Lacey M.P."/>
            <person name="Chaudhary T."/>
            <person name="Keough T."/>
            <person name="Chu L."/>
            <person name="Sears R."/>
            <person name="Yuan B."/>
            <person name="Dawson T.L.Jr."/>
        </authorList>
    </citation>
    <scope>NUCLEOTIDE SEQUENCE [LARGE SCALE GENOMIC DNA]</scope>
    <source>
        <strain evidence="11">ATCC MYA-4612 / CBS 7966</strain>
    </source>
</reference>
<evidence type="ECO:0000256" key="5">
    <source>
        <dbReference type="ARBA" id="ARBA00023038"/>
    </source>
</evidence>
<dbReference type="InParanoid" id="A8PVY5"/>
<evidence type="ECO:0000256" key="2">
    <source>
        <dbReference type="ARBA" id="ARBA00022723"/>
    </source>
</evidence>
<dbReference type="PROSITE" id="PS50023">
    <property type="entry name" value="LIM_DOMAIN_2"/>
    <property type="match status" value="2"/>
</dbReference>
<evidence type="ECO:0000259" key="9">
    <source>
        <dbReference type="PROSITE" id="PS50023"/>
    </source>
</evidence>
<evidence type="ECO:0000256" key="3">
    <source>
        <dbReference type="ARBA" id="ARBA00022737"/>
    </source>
</evidence>
<dbReference type="AlphaFoldDB" id="A8PVY5"/>
<keyword evidence="11" id="KW-1185">Reference proteome</keyword>
<keyword evidence="3" id="KW-0677">Repeat</keyword>
<protein>
    <recommendedName>
        <fullName evidence="9">LIM zinc-binding domain-containing protein</fullName>
    </recommendedName>
</protein>
<dbReference type="EMBL" id="AAYY01000003">
    <property type="protein sequence ID" value="EDP44503.1"/>
    <property type="molecule type" value="Genomic_DNA"/>
</dbReference>
<keyword evidence="6" id="KW-0539">Nucleus</keyword>
<dbReference type="PROSITE" id="PS00478">
    <property type="entry name" value="LIM_DOMAIN_1"/>
    <property type="match status" value="1"/>
</dbReference>
<proteinExistence type="predicted"/>
<feature type="compositionally biased region" description="Polar residues" evidence="8">
    <location>
        <begin position="58"/>
        <end position="70"/>
    </location>
</feature>
<keyword evidence="4 7" id="KW-0862">Zinc</keyword>
<evidence type="ECO:0000256" key="8">
    <source>
        <dbReference type="SAM" id="MobiDB-lite"/>
    </source>
</evidence>
<feature type="region of interest" description="Disordered" evidence="8">
    <location>
        <begin position="55"/>
        <end position="106"/>
    </location>
</feature>
<dbReference type="GeneID" id="5856022"/>
<dbReference type="GO" id="GO:0030036">
    <property type="term" value="P:actin cytoskeleton organization"/>
    <property type="evidence" value="ECO:0007669"/>
    <property type="project" value="TreeGrafter"/>
</dbReference>
<feature type="domain" description="LIM zinc-binding" evidence="9">
    <location>
        <begin position="126"/>
        <end position="194"/>
    </location>
</feature>
<dbReference type="GO" id="GO:0005634">
    <property type="term" value="C:nucleus"/>
    <property type="evidence" value="ECO:0007669"/>
    <property type="project" value="UniProtKB-SubCell"/>
</dbReference>
<dbReference type="FunFam" id="2.10.110.10:FF:000001">
    <property type="entry name" value="Cysteine and glycine-rich protein 1"/>
    <property type="match status" value="1"/>
</dbReference>
<organism evidence="10 11">
    <name type="scientific">Malassezia globosa (strain ATCC MYA-4612 / CBS 7966)</name>
    <name type="common">Dandruff-associated fungus</name>
    <dbReference type="NCBI Taxonomy" id="425265"/>
    <lineage>
        <taxon>Eukaryota</taxon>
        <taxon>Fungi</taxon>
        <taxon>Dikarya</taxon>
        <taxon>Basidiomycota</taxon>
        <taxon>Ustilaginomycotina</taxon>
        <taxon>Malasseziomycetes</taxon>
        <taxon>Malasseziales</taxon>
        <taxon>Malasseziaceae</taxon>
        <taxon>Malassezia</taxon>
    </lineage>
</organism>
<feature type="domain" description="LIM zinc-binding" evidence="9">
    <location>
        <begin position="1"/>
        <end position="40"/>
    </location>
</feature>
<dbReference type="KEGG" id="mgl:MGL_0985"/>
<dbReference type="PANTHER" id="PTHR24215">
    <property type="entry name" value="RHO-GTPASE-ACTIVATING PROTEIN LRG1"/>
    <property type="match status" value="1"/>
</dbReference>
<dbReference type="PANTHER" id="PTHR24215:SF35">
    <property type="entry name" value="MUSCLE LIM PROTEIN MLP84B"/>
    <property type="match status" value="1"/>
</dbReference>
<dbReference type="Pfam" id="PF00412">
    <property type="entry name" value="LIM"/>
    <property type="match status" value="2"/>
</dbReference>
<keyword evidence="5 7" id="KW-0440">LIM domain</keyword>
<dbReference type="SMART" id="SM00132">
    <property type="entry name" value="LIM"/>
    <property type="match status" value="2"/>
</dbReference>
<gene>
    <name evidence="10" type="ORF">MGL_0985</name>
</gene>
<accession>A8PVY5</accession>
<dbReference type="OrthoDB" id="8062037at2759"/>
<dbReference type="GO" id="GO:0046872">
    <property type="term" value="F:metal ion binding"/>
    <property type="evidence" value="ECO:0007669"/>
    <property type="project" value="UniProtKB-KW"/>
</dbReference>
<evidence type="ECO:0000256" key="7">
    <source>
        <dbReference type="PROSITE-ProRule" id="PRU00125"/>
    </source>
</evidence>
<comment type="subcellular location">
    <subcellularLocation>
        <location evidence="1">Nucleus</location>
    </subcellularLocation>
</comment>
<evidence type="ECO:0000256" key="1">
    <source>
        <dbReference type="ARBA" id="ARBA00004123"/>
    </source>
</evidence>
<name>A8PVY5_MALGO</name>
<evidence type="ECO:0000256" key="6">
    <source>
        <dbReference type="ARBA" id="ARBA00023242"/>
    </source>
</evidence>
<dbReference type="Gene3D" id="2.10.110.10">
    <property type="entry name" value="Cysteine Rich Protein"/>
    <property type="match status" value="2"/>
</dbReference>
<evidence type="ECO:0000313" key="10">
    <source>
        <dbReference type="EMBL" id="EDP44503.1"/>
    </source>
</evidence>
<keyword evidence="2 7" id="KW-0479">Metal-binding</keyword>
<comment type="caution">
    <text evidence="10">The sequence shown here is derived from an EMBL/GenBank/DDBJ whole genome shotgun (WGS) entry which is preliminary data.</text>
</comment>